<name>A0ABT7DZG2_9NEIS</name>
<organism evidence="1 2">
    <name type="scientific">Parachitinimonas caeni</name>
    <dbReference type="NCBI Taxonomy" id="3031301"/>
    <lineage>
        <taxon>Bacteria</taxon>
        <taxon>Pseudomonadati</taxon>
        <taxon>Pseudomonadota</taxon>
        <taxon>Betaproteobacteria</taxon>
        <taxon>Neisseriales</taxon>
        <taxon>Chitinibacteraceae</taxon>
        <taxon>Parachitinimonas</taxon>
    </lineage>
</organism>
<dbReference type="RefSeq" id="WP_284101758.1">
    <property type="nucleotide sequence ID" value="NZ_JARRAF010000019.1"/>
</dbReference>
<reference evidence="1" key="1">
    <citation type="submission" date="2023-03" db="EMBL/GenBank/DDBJ databases">
        <title>Chitinimonas shenzhenensis gen. nov., sp. nov., a novel member of family Burkholderiaceae isolated from activated sludge collected in Shen Zhen, China.</title>
        <authorList>
            <person name="Wang X."/>
        </authorList>
    </citation>
    <scope>NUCLEOTIDE SEQUENCE</scope>
    <source>
        <strain evidence="1">DQS-5</strain>
    </source>
</reference>
<proteinExistence type="predicted"/>
<dbReference type="Proteomes" id="UP001172778">
    <property type="component" value="Unassembled WGS sequence"/>
</dbReference>
<protein>
    <submittedName>
        <fullName evidence="1">Uncharacterized protein</fullName>
    </submittedName>
</protein>
<accession>A0ABT7DZG2</accession>
<dbReference type="EMBL" id="JARRAF010000019">
    <property type="protein sequence ID" value="MDK2125448.1"/>
    <property type="molecule type" value="Genomic_DNA"/>
</dbReference>
<evidence type="ECO:0000313" key="2">
    <source>
        <dbReference type="Proteomes" id="UP001172778"/>
    </source>
</evidence>
<sequence length="497" mass="55536">MMHVNATTMAAEELNAPVRRKTTSVGFEFDLWTADQKNNPYFGLTHFCLAKSTEGFGDFELPYFLETDAHSTIELVTPPYSVEVEEGTNSVPDKTQFQALKSNVTAEVQEVANKFNGKTLAEATEDVWKINGHGIGWERSEEVPASNHWNVGAGQGKDVIKSVTGSRIKRKDFDFKLENKGKSKGKLDPPQVNFATYLYELDKASENVGMEKNGRVTVKEVFGKFINPESFIKEFEGAPYFLRNFITSSVGSTIASFAIKRAGDIQVNWMNEGKVDKKMTQNEEAITGIASYIKDLENFWVKTDPVTALASSKLEIIKDVNDLKKMESGREEVKKGVDCLDKWIGENSNSLAGSINPNAGIWKNYVQLLLNETKDKKVVEEYYVKIRTKIIHDITSMKNGLLGLLSAMNNLLEVAAENGDSKFNIEAQRKILIEYIKSRDLFLGNKGTEMHIDNPEMLGCRQDTYIAPSKTFRGWGSDDGESVEGIKVVVEGRNPKS</sequence>
<gene>
    <name evidence="1" type="ORF">PZA18_15445</name>
</gene>
<keyword evidence="2" id="KW-1185">Reference proteome</keyword>
<comment type="caution">
    <text evidence="1">The sequence shown here is derived from an EMBL/GenBank/DDBJ whole genome shotgun (WGS) entry which is preliminary data.</text>
</comment>
<evidence type="ECO:0000313" key="1">
    <source>
        <dbReference type="EMBL" id="MDK2125448.1"/>
    </source>
</evidence>